<dbReference type="RefSeq" id="XP_062664518.1">
    <property type="nucleotide sequence ID" value="XM_062802867.1"/>
</dbReference>
<sequence length="429" mass="46753">MGRFGALFKKSEKEKPESNPYAQQQQQPGAQSPAQSSPPPQYDQYTQYNNSQYNENQYASQRPQGQPSGLPAGPRPGGLAGRVAPGQSFGNDKSPPPPQYSPQPSQYSAYGGGSPSLGSAAGTPVLPSNTSSPSIGTGFEPAPSPYGDSMGPPQQHQGGYGGLGDTSGGGLFDNYKPPSKESFSPVPGQTEAPYGSQEPYVDRSQMTEEEREEADVQVVKDQINDLRRQDKAASNRILMAVEQSVAMSANNLQTAQDQGDRLAGAHKNLTKSGTSVVIAGQNAAHLERLNRSFLRPTGGKARLAQMDHTIDVAERRGEAQIQQTNQELYESRAAQEAGPPRLLGSNKPKVRSDLLFEDFDGEQEKDEEEIEGNLWQASQLLKQTAQNSVALNREVDFQNKMINQMTDQADTVHDQLRKEKRRLDHMIRK</sequence>
<feature type="domain" description="T-SNARE coiled-coil homology" evidence="3">
    <location>
        <begin position="364"/>
        <end position="426"/>
    </location>
</feature>
<reference evidence="4" key="1">
    <citation type="journal article" date="2023" name="Mol. Phylogenet. Evol.">
        <title>Genome-scale phylogeny and comparative genomics of the fungal order Sordariales.</title>
        <authorList>
            <person name="Hensen N."/>
            <person name="Bonometti L."/>
            <person name="Westerberg I."/>
            <person name="Brannstrom I.O."/>
            <person name="Guillou S."/>
            <person name="Cros-Aarteil S."/>
            <person name="Calhoun S."/>
            <person name="Haridas S."/>
            <person name="Kuo A."/>
            <person name="Mondo S."/>
            <person name="Pangilinan J."/>
            <person name="Riley R."/>
            <person name="LaButti K."/>
            <person name="Andreopoulos B."/>
            <person name="Lipzen A."/>
            <person name="Chen C."/>
            <person name="Yan M."/>
            <person name="Daum C."/>
            <person name="Ng V."/>
            <person name="Clum A."/>
            <person name="Steindorff A."/>
            <person name="Ohm R.A."/>
            <person name="Martin F."/>
            <person name="Silar P."/>
            <person name="Natvig D.O."/>
            <person name="Lalanne C."/>
            <person name="Gautier V."/>
            <person name="Ament-Velasquez S.L."/>
            <person name="Kruys A."/>
            <person name="Hutchinson M.I."/>
            <person name="Powell A.J."/>
            <person name="Barry K."/>
            <person name="Miller A.N."/>
            <person name="Grigoriev I.V."/>
            <person name="Debuchy R."/>
            <person name="Gladieux P."/>
            <person name="Hiltunen Thoren M."/>
            <person name="Johannesson H."/>
        </authorList>
    </citation>
    <scope>NUCLEOTIDE SEQUENCE</scope>
    <source>
        <strain evidence="4">CBS 168.71</strain>
    </source>
</reference>
<gene>
    <name evidence="4" type="ORF">B0H64DRAFT_382400</name>
</gene>
<evidence type="ECO:0000256" key="2">
    <source>
        <dbReference type="SAM" id="MobiDB-lite"/>
    </source>
</evidence>
<feature type="compositionally biased region" description="Gly residues" evidence="2">
    <location>
        <begin position="158"/>
        <end position="171"/>
    </location>
</feature>
<dbReference type="EMBL" id="JAUEPN010000001">
    <property type="protein sequence ID" value="KAK3301004.1"/>
    <property type="molecule type" value="Genomic_DNA"/>
</dbReference>
<dbReference type="InterPro" id="IPR000727">
    <property type="entry name" value="T_SNARE_dom"/>
</dbReference>
<evidence type="ECO:0000259" key="3">
    <source>
        <dbReference type="PROSITE" id="PS50192"/>
    </source>
</evidence>
<evidence type="ECO:0000313" key="5">
    <source>
        <dbReference type="Proteomes" id="UP001278766"/>
    </source>
</evidence>
<dbReference type="GO" id="GO:0005886">
    <property type="term" value="C:plasma membrane"/>
    <property type="evidence" value="ECO:0007669"/>
    <property type="project" value="TreeGrafter"/>
</dbReference>
<dbReference type="SUPFAM" id="SSF58038">
    <property type="entry name" value="SNARE fusion complex"/>
    <property type="match status" value="1"/>
</dbReference>
<feature type="region of interest" description="Disordered" evidence="2">
    <location>
        <begin position="1"/>
        <end position="214"/>
    </location>
</feature>
<name>A0AAE0HR85_9PEZI</name>
<dbReference type="GeneID" id="87839815"/>
<dbReference type="PANTHER" id="PTHR19305">
    <property type="entry name" value="SYNAPTOSOMAL ASSOCIATED PROTEIN"/>
    <property type="match status" value="1"/>
</dbReference>
<feature type="compositionally biased region" description="Low complexity" evidence="2">
    <location>
        <begin position="42"/>
        <end position="58"/>
    </location>
</feature>
<protein>
    <recommendedName>
        <fullName evidence="3">t-SNARE coiled-coil homology domain-containing protein</fullName>
    </recommendedName>
</protein>
<dbReference type="CDD" id="cd15841">
    <property type="entry name" value="SNARE_Qc"/>
    <property type="match status" value="1"/>
</dbReference>
<organism evidence="4 5">
    <name type="scientific">Chaetomium fimeti</name>
    <dbReference type="NCBI Taxonomy" id="1854472"/>
    <lineage>
        <taxon>Eukaryota</taxon>
        <taxon>Fungi</taxon>
        <taxon>Dikarya</taxon>
        <taxon>Ascomycota</taxon>
        <taxon>Pezizomycotina</taxon>
        <taxon>Sordariomycetes</taxon>
        <taxon>Sordariomycetidae</taxon>
        <taxon>Sordariales</taxon>
        <taxon>Chaetomiaceae</taxon>
        <taxon>Chaetomium</taxon>
    </lineage>
</organism>
<evidence type="ECO:0000313" key="4">
    <source>
        <dbReference type="EMBL" id="KAK3301004.1"/>
    </source>
</evidence>
<dbReference type="PANTHER" id="PTHR19305:SF9">
    <property type="entry name" value="SYNAPTOSOMAL-ASSOCIATED PROTEIN 29"/>
    <property type="match status" value="1"/>
</dbReference>
<dbReference type="Gene3D" id="1.20.5.110">
    <property type="match status" value="1"/>
</dbReference>
<proteinExistence type="inferred from homology"/>
<comment type="similarity">
    <text evidence="1">Belongs to the SNAP-25 family.</text>
</comment>
<dbReference type="PROSITE" id="PS50192">
    <property type="entry name" value="T_SNARE"/>
    <property type="match status" value="1"/>
</dbReference>
<accession>A0AAE0HR85</accession>
<feature type="compositionally biased region" description="Polar residues" evidence="2">
    <location>
        <begin position="126"/>
        <end position="135"/>
    </location>
</feature>
<evidence type="ECO:0000256" key="1">
    <source>
        <dbReference type="ARBA" id="ARBA00009480"/>
    </source>
</evidence>
<comment type="caution">
    <text evidence="4">The sequence shown here is derived from an EMBL/GenBank/DDBJ whole genome shotgun (WGS) entry which is preliminary data.</text>
</comment>
<feature type="compositionally biased region" description="Low complexity" evidence="2">
    <location>
        <begin position="18"/>
        <end position="35"/>
    </location>
</feature>
<dbReference type="Proteomes" id="UP001278766">
    <property type="component" value="Unassembled WGS sequence"/>
</dbReference>
<reference evidence="4" key="2">
    <citation type="submission" date="2023-06" db="EMBL/GenBank/DDBJ databases">
        <authorList>
            <consortium name="Lawrence Berkeley National Laboratory"/>
            <person name="Haridas S."/>
            <person name="Hensen N."/>
            <person name="Bonometti L."/>
            <person name="Westerberg I."/>
            <person name="Brannstrom I.O."/>
            <person name="Guillou S."/>
            <person name="Cros-Aarteil S."/>
            <person name="Calhoun S."/>
            <person name="Kuo A."/>
            <person name="Mondo S."/>
            <person name="Pangilinan J."/>
            <person name="Riley R."/>
            <person name="Labutti K."/>
            <person name="Andreopoulos B."/>
            <person name="Lipzen A."/>
            <person name="Chen C."/>
            <person name="Yanf M."/>
            <person name="Daum C."/>
            <person name="Ng V."/>
            <person name="Clum A."/>
            <person name="Steindorff A."/>
            <person name="Ohm R."/>
            <person name="Martin F."/>
            <person name="Silar P."/>
            <person name="Natvig D."/>
            <person name="Lalanne C."/>
            <person name="Gautier V."/>
            <person name="Ament-Velasquez S.L."/>
            <person name="Kruys A."/>
            <person name="Hutchinson M.I."/>
            <person name="Powell A.J."/>
            <person name="Barry K."/>
            <person name="Miller A.N."/>
            <person name="Grigoriev I.V."/>
            <person name="Debuchy R."/>
            <person name="Gladieux P."/>
            <person name="Thoren M.H."/>
            <person name="Johannesson H."/>
        </authorList>
    </citation>
    <scope>NUCLEOTIDE SEQUENCE</scope>
    <source>
        <strain evidence="4">CBS 168.71</strain>
    </source>
</reference>
<dbReference type="AlphaFoldDB" id="A0AAE0HR85"/>
<keyword evidence="5" id="KW-1185">Reference proteome</keyword>